<evidence type="ECO:0000256" key="8">
    <source>
        <dbReference type="PROSITE-ProRule" id="PRU00221"/>
    </source>
</evidence>
<comment type="subcellular location">
    <subcellularLocation>
        <location evidence="1">Nucleus</location>
        <location evidence="1">Nucleolus</location>
    </subcellularLocation>
</comment>
<dbReference type="InterPro" id="IPR001680">
    <property type="entry name" value="WD40_rpt"/>
</dbReference>
<gene>
    <name evidence="11" type="ORF">ACEWY4_023231</name>
</gene>
<dbReference type="SMART" id="SM00320">
    <property type="entry name" value="WD40"/>
    <property type="match status" value="6"/>
</dbReference>
<feature type="compositionally biased region" description="Basic and acidic residues" evidence="9">
    <location>
        <begin position="829"/>
        <end position="838"/>
    </location>
</feature>
<evidence type="ECO:0000256" key="4">
    <source>
        <dbReference type="ARBA" id="ARBA00022574"/>
    </source>
</evidence>
<evidence type="ECO:0000256" key="1">
    <source>
        <dbReference type="ARBA" id="ARBA00004604"/>
    </source>
</evidence>
<dbReference type="Pfam" id="PF23869">
    <property type="entry name" value="Beta-prop_WDR75_1st"/>
    <property type="match status" value="1"/>
</dbReference>
<protein>
    <recommendedName>
        <fullName evidence="10">WD repeat-containing protein 75 second beta-propeller domain-containing protein</fullName>
    </recommendedName>
</protein>
<evidence type="ECO:0000256" key="5">
    <source>
        <dbReference type="ARBA" id="ARBA00022737"/>
    </source>
</evidence>
<proteinExistence type="predicted"/>
<organism evidence="11 12">
    <name type="scientific">Coilia grayii</name>
    <name type="common">Gray's grenadier anchovy</name>
    <dbReference type="NCBI Taxonomy" id="363190"/>
    <lineage>
        <taxon>Eukaryota</taxon>
        <taxon>Metazoa</taxon>
        <taxon>Chordata</taxon>
        <taxon>Craniata</taxon>
        <taxon>Vertebrata</taxon>
        <taxon>Euteleostomi</taxon>
        <taxon>Actinopterygii</taxon>
        <taxon>Neopterygii</taxon>
        <taxon>Teleostei</taxon>
        <taxon>Clupei</taxon>
        <taxon>Clupeiformes</taxon>
        <taxon>Clupeoidei</taxon>
        <taxon>Engraulidae</taxon>
        <taxon>Coilinae</taxon>
        <taxon>Coilia</taxon>
    </lineage>
</organism>
<feature type="region of interest" description="Disordered" evidence="9">
    <location>
        <begin position="776"/>
        <end position="838"/>
    </location>
</feature>
<dbReference type="GO" id="GO:0006364">
    <property type="term" value="P:rRNA processing"/>
    <property type="evidence" value="ECO:0007669"/>
    <property type="project" value="UniProtKB-KW"/>
</dbReference>
<sequence length="858" mass="94444">MVEGSEIRVVRCGGSKINTRAPIITVDSRFLLCVSGDLVKVYSTKTEELVRVLEGHTNQVTGIALNPANHLQAYSCSADGTIMLWDFTDGILIKTFVVSYPILSLYVSQKHKGVIFAIIPMASRTDTECYQLVAVHLPQAVEAEVDAPDLSAVVTDVSANPRATAVGREGEYLVSAKGLMLSVHFFRKQKTYSFTLKASDKKGAKNGFSCVACHPKEDCIATGHEDGKIRLWRNFNHRKEYTYTTLHWHHNVVNSLCFTPEGTNLLSGGVESVLLQWQYGDSKKAMLPRLGGAITHISVSPDGTLYSTCHSDNKITLIQSSIKVCGIIQGLVKGDGVRTDLLIDPRTKALVLNGKPGHLQFYNLKRDRQLYNLDIVQQEYIYEEGLDQYEVVMAAFDCTGSWLATVEERGLKPADLDFSLKLWAYEKKTQSFSLNTTVAAAHNDRIRCLCFCPGGETTMLVTTSKDGHFKAWLLGGESDGQSKLEEDEGDKGEGDCGDAASWSCDFVGSYHSLQPGRSCFAADGSLLAVSFGEVIALWSPETWELLTTLCLPPGDIRDLCFGNQTCSKYLLSTTTKNMLCCWNLLTCSLEWSTAVDVMLLKPDPLSENVAAFAKQDGRTDLFVFKPSEPRPLFTQKAVCEGELSRAVFAPRSQHLDSCEESSQWLNRSQLYILTESMDLLTLCTKSEEDKMATLSKQLVVDKSVAPTPFYLLLGKHRQQQQEKLDGSVPSRAAERTPVPQGSVAIRELLHTPAHVLPAASFLCSMLVSSLLISASDNRGTDCGGTDEEMDSEREEEDSSEGEQEPESRDGQRGPSVGAGDGAQGSVTDHVPKLSRAQERELRRVRRIDYSWLSSLADA</sequence>
<dbReference type="InterPro" id="IPR036322">
    <property type="entry name" value="WD40_repeat_dom_sf"/>
</dbReference>
<keyword evidence="3" id="KW-0698">rRNA processing</keyword>
<reference evidence="11 12" key="1">
    <citation type="submission" date="2024-09" db="EMBL/GenBank/DDBJ databases">
        <title>A chromosome-level genome assembly of Gray's grenadier anchovy, Coilia grayii.</title>
        <authorList>
            <person name="Fu Z."/>
        </authorList>
    </citation>
    <scope>NUCLEOTIDE SEQUENCE [LARGE SCALE GENOMIC DNA]</scope>
    <source>
        <strain evidence="11">G4</strain>
        <tissue evidence="11">Muscle</tissue>
    </source>
</reference>
<name>A0ABD1J5X0_9TELE</name>
<dbReference type="Gene3D" id="2.130.10.10">
    <property type="entry name" value="YVTN repeat-like/Quinoprotein amine dehydrogenase"/>
    <property type="match status" value="3"/>
</dbReference>
<dbReference type="EMBL" id="JBHFQA010000020">
    <property type="protein sequence ID" value="KAL2081378.1"/>
    <property type="molecule type" value="Genomic_DNA"/>
</dbReference>
<keyword evidence="2" id="KW-0690">Ribosome biogenesis</keyword>
<comment type="caution">
    <text evidence="11">The sequence shown here is derived from an EMBL/GenBank/DDBJ whole genome shotgun (WGS) entry which is preliminary data.</text>
</comment>
<dbReference type="PROSITE" id="PS50082">
    <property type="entry name" value="WD_REPEATS_2"/>
    <property type="match status" value="2"/>
</dbReference>
<feature type="repeat" description="WD" evidence="8">
    <location>
        <begin position="53"/>
        <end position="95"/>
    </location>
</feature>
<evidence type="ECO:0000256" key="2">
    <source>
        <dbReference type="ARBA" id="ARBA00022517"/>
    </source>
</evidence>
<feature type="domain" description="WD repeat-containing protein 75 second beta-propeller" evidence="10">
    <location>
        <begin position="341"/>
        <end position="677"/>
    </location>
</feature>
<dbReference type="GO" id="GO:0005730">
    <property type="term" value="C:nucleolus"/>
    <property type="evidence" value="ECO:0007669"/>
    <property type="project" value="UniProtKB-SubCell"/>
</dbReference>
<evidence type="ECO:0000256" key="9">
    <source>
        <dbReference type="SAM" id="MobiDB-lite"/>
    </source>
</evidence>
<evidence type="ECO:0000256" key="3">
    <source>
        <dbReference type="ARBA" id="ARBA00022552"/>
    </source>
</evidence>
<dbReference type="AlphaFoldDB" id="A0ABD1J5X0"/>
<dbReference type="Pfam" id="PF23769">
    <property type="entry name" value="Beta-prop_WDR75_2nd"/>
    <property type="match status" value="1"/>
</dbReference>
<dbReference type="PANTHER" id="PTHR44215:SF1">
    <property type="entry name" value="WD REPEAT-CONTAINING PROTEIN 75"/>
    <property type="match status" value="1"/>
</dbReference>
<evidence type="ECO:0000256" key="6">
    <source>
        <dbReference type="ARBA" id="ARBA00023163"/>
    </source>
</evidence>
<dbReference type="PANTHER" id="PTHR44215">
    <property type="entry name" value="WD REPEAT-CONTAINING PROTEIN 75"/>
    <property type="match status" value="1"/>
</dbReference>
<keyword evidence="7" id="KW-0539">Nucleus</keyword>
<dbReference type="Proteomes" id="UP001591681">
    <property type="component" value="Unassembled WGS sequence"/>
</dbReference>
<dbReference type="InterPro" id="IPR057644">
    <property type="entry name" value="Beta-prop_WDR75_2nd"/>
</dbReference>
<dbReference type="PROSITE" id="PS50294">
    <property type="entry name" value="WD_REPEATS_REGION"/>
    <property type="match status" value="1"/>
</dbReference>
<accession>A0ABD1J5X0</accession>
<evidence type="ECO:0000259" key="10">
    <source>
        <dbReference type="Pfam" id="PF23769"/>
    </source>
</evidence>
<dbReference type="InterPro" id="IPR015943">
    <property type="entry name" value="WD40/YVTN_repeat-like_dom_sf"/>
</dbReference>
<keyword evidence="5" id="KW-0677">Repeat</keyword>
<feature type="compositionally biased region" description="Acidic residues" evidence="9">
    <location>
        <begin position="784"/>
        <end position="804"/>
    </location>
</feature>
<keyword evidence="6" id="KW-0804">Transcription</keyword>
<dbReference type="InterPro" id="IPR019775">
    <property type="entry name" value="WD40_repeat_CS"/>
</dbReference>
<feature type="repeat" description="WD" evidence="8">
    <location>
        <begin position="246"/>
        <end position="287"/>
    </location>
</feature>
<keyword evidence="4 8" id="KW-0853">WD repeat</keyword>
<dbReference type="SUPFAM" id="SSF50978">
    <property type="entry name" value="WD40 repeat-like"/>
    <property type="match status" value="2"/>
</dbReference>
<evidence type="ECO:0000313" key="12">
    <source>
        <dbReference type="Proteomes" id="UP001591681"/>
    </source>
</evidence>
<evidence type="ECO:0000313" key="11">
    <source>
        <dbReference type="EMBL" id="KAL2081378.1"/>
    </source>
</evidence>
<dbReference type="PROSITE" id="PS00678">
    <property type="entry name" value="WD_REPEATS_1"/>
    <property type="match status" value="1"/>
</dbReference>
<keyword evidence="12" id="KW-1185">Reference proteome</keyword>
<dbReference type="InterPro" id="IPR053826">
    <property type="entry name" value="WDR75"/>
</dbReference>
<evidence type="ECO:0000256" key="7">
    <source>
        <dbReference type="ARBA" id="ARBA00023242"/>
    </source>
</evidence>